<sequence length="64" mass="6539">MRLFLVLALSGAVVSGCEKCSPNPYTGVNVGVGTGGVHGGVSVGRQCGPVNINVGAGNYYHFDW</sequence>
<organism evidence="1 2">
    <name type="scientific">Ruegeria sediminis</name>
    <dbReference type="NCBI Taxonomy" id="2583820"/>
    <lineage>
        <taxon>Bacteria</taxon>
        <taxon>Pseudomonadati</taxon>
        <taxon>Pseudomonadota</taxon>
        <taxon>Alphaproteobacteria</taxon>
        <taxon>Rhodobacterales</taxon>
        <taxon>Roseobacteraceae</taxon>
        <taxon>Ruegeria</taxon>
    </lineage>
</organism>
<gene>
    <name evidence="1" type="ORF">FGK63_16605</name>
</gene>
<comment type="caution">
    <text evidence="1">The sequence shown here is derived from an EMBL/GenBank/DDBJ whole genome shotgun (WGS) entry which is preliminary data.</text>
</comment>
<reference evidence="1 2" key="1">
    <citation type="submission" date="2019-05" db="EMBL/GenBank/DDBJ databases">
        <title>Ruegeria sp. nov., isolated from tidal flat.</title>
        <authorList>
            <person name="Kim W."/>
        </authorList>
    </citation>
    <scope>NUCLEOTIDE SEQUENCE [LARGE SCALE GENOMIC DNA]</scope>
    <source>
        <strain evidence="1 2">CAU 1488</strain>
    </source>
</reference>
<dbReference type="RefSeq" id="WP_138844317.1">
    <property type="nucleotide sequence ID" value="NZ_VCPD01000006.1"/>
</dbReference>
<dbReference type="PROSITE" id="PS51257">
    <property type="entry name" value="PROKAR_LIPOPROTEIN"/>
    <property type="match status" value="1"/>
</dbReference>
<dbReference type="Proteomes" id="UP001193035">
    <property type="component" value="Unassembled WGS sequence"/>
</dbReference>
<proteinExistence type="predicted"/>
<evidence type="ECO:0000313" key="1">
    <source>
        <dbReference type="EMBL" id="TMV05661.1"/>
    </source>
</evidence>
<name>A0ABY2WUH1_9RHOB</name>
<accession>A0ABY2WUH1</accession>
<keyword evidence="2" id="KW-1185">Reference proteome</keyword>
<keyword evidence="1" id="KW-0456">Lyase</keyword>
<dbReference type="GO" id="GO:0016829">
    <property type="term" value="F:lyase activity"/>
    <property type="evidence" value="ECO:0007669"/>
    <property type="project" value="UniProtKB-KW"/>
</dbReference>
<protein>
    <submittedName>
        <fullName evidence="1">Argininosuccinate lyase</fullName>
    </submittedName>
</protein>
<dbReference type="EMBL" id="VCPD01000006">
    <property type="protein sequence ID" value="TMV05661.1"/>
    <property type="molecule type" value="Genomic_DNA"/>
</dbReference>
<evidence type="ECO:0000313" key="2">
    <source>
        <dbReference type="Proteomes" id="UP001193035"/>
    </source>
</evidence>